<gene>
    <name evidence="1" type="ORF">EJ06DRAFT_553477</name>
</gene>
<organism evidence="1 2">
    <name type="scientific">Trichodelitschia bisporula</name>
    <dbReference type="NCBI Taxonomy" id="703511"/>
    <lineage>
        <taxon>Eukaryota</taxon>
        <taxon>Fungi</taxon>
        <taxon>Dikarya</taxon>
        <taxon>Ascomycota</taxon>
        <taxon>Pezizomycotina</taxon>
        <taxon>Dothideomycetes</taxon>
        <taxon>Dothideomycetes incertae sedis</taxon>
        <taxon>Phaeotrichales</taxon>
        <taxon>Phaeotrichaceae</taxon>
        <taxon>Trichodelitschia</taxon>
    </lineage>
</organism>
<name>A0A6G1I989_9PEZI</name>
<dbReference type="Proteomes" id="UP000799640">
    <property type="component" value="Unassembled WGS sequence"/>
</dbReference>
<dbReference type="AlphaFoldDB" id="A0A6G1I989"/>
<evidence type="ECO:0000313" key="1">
    <source>
        <dbReference type="EMBL" id="KAF2404629.1"/>
    </source>
</evidence>
<sequence length="292" mass="32419">MDTLDYYGVSWDWKSSSPGEYSHFSVQDVGKDDELSEHAAVLRAWQQAKKFGHECISSAAERFSVYIGSGGVRATPWASQTLVLPGPPNFGHGKSAAICAFVRNQTKWLLYTTESDFVLRLDQAELKLPSAGGDFYEVTSGSILTIHERRSLDSRPTSNDSWPGIILRIECRPPIADFRAELEVWNEAQARIIRCRFPGFSLADEALASGIVDLQDQLKYLCGPDLLERRPLLDGQALVVPPGALMTKLSSKLIDPAVMKESRIPFSYSGEHVLVDKVLGSHEIYALWSKSE</sequence>
<proteinExistence type="predicted"/>
<evidence type="ECO:0000313" key="2">
    <source>
        <dbReference type="Proteomes" id="UP000799640"/>
    </source>
</evidence>
<reference evidence="1" key="1">
    <citation type="journal article" date="2020" name="Stud. Mycol.">
        <title>101 Dothideomycetes genomes: a test case for predicting lifestyles and emergence of pathogens.</title>
        <authorList>
            <person name="Haridas S."/>
            <person name="Albert R."/>
            <person name="Binder M."/>
            <person name="Bloem J."/>
            <person name="Labutti K."/>
            <person name="Salamov A."/>
            <person name="Andreopoulos B."/>
            <person name="Baker S."/>
            <person name="Barry K."/>
            <person name="Bills G."/>
            <person name="Bluhm B."/>
            <person name="Cannon C."/>
            <person name="Castanera R."/>
            <person name="Culley D."/>
            <person name="Daum C."/>
            <person name="Ezra D."/>
            <person name="Gonzalez J."/>
            <person name="Henrissat B."/>
            <person name="Kuo A."/>
            <person name="Liang C."/>
            <person name="Lipzen A."/>
            <person name="Lutzoni F."/>
            <person name="Magnuson J."/>
            <person name="Mondo S."/>
            <person name="Nolan M."/>
            <person name="Ohm R."/>
            <person name="Pangilinan J."/>
            <person name="Park H.-J."/>
            <person name="Ramirez L."/>
            <person name="Alfaro M."/>
            <person name="Sun H."/>
            <person name="Tritt A."/>
            <person name="Yoshinaga Y."/>
            <person name="Zwiers L.-H."/>
            <person name="Turgeon B."/>
            <person name="Goodwin S."/>
            <person name="Spatafora J."/>
            <person name="Crous P."/>
            <person name="Grigoriev I."/>
        </authorList>
    </citation>
    <scope>NUCLEOTIDE SEQUENCE</scope>
    <source>
        <strain evidence="1">CBS 262.69</strain>
    </source>
</reference>
<keyword evidence="2" id="KW-1185">Reference proteome</keyword>
<protein>
    <submittedName>
        <fullName evidence="1">Uncharacterized protein</fullName>
    </submittedName>
</protein>
<accession>A0A6G1I989</accession>
<dbReference type="EMBL" id="ML996688">
    <property type="protein sequence ID" value="KAF2404629.1"/>
    <property type="molecule type" value="Genomic_DNA"/>
</dbReference>